<dbReference type="InterPro" id="IPR008634">
    <property type="entry name" value="Gas-vesicle_GvpO"/>
</dbReference>
<sequence length="89" mass="10168">MAMPIPQLVERAREELSKLTGLELSTTLGAAKDEKGWRISVEMVEKHSIPDQMDILAIYEVLLDDAGNLLEFGRKKLRKRIDTEVEEEE</sequence>
<evidence type="ECO:0000313" key="4">
    <source>
        <dbReference type="EMBL" id="GFP34398.1"/>
    </source>
</evidence>
<dbReference type="Proteomes" id="UP000543224">
    <property type="component" value="Unassembled WGS sequence"/>
</dbReference>
<organism evidence="3 7">
    <name type="scientific">Candidatus Hakubella thermalkaliphila</name>
    <dbReference type="NCBI Taxonomy" id="2754717"/>
    <lineage>
        <taxon>Bacteria</taxon>
        <taxon>Bacillati</taxon>
        <taxon>Actinomycetota</taxon>
        <taxon>Actinomycetota incertae sedis</taxon>
        <taxon>Candidatus Hakubellales</taxon>
        <taxon>Candidatus Hakubellaceae</taxon>
        <taxon>Candidatus Hakubella</taxon>
    </lineage>
</organism>
<dbReference type="EMBL" id="BLRV01000037">
    <property type="protein sequence ID" value="GFP21340.1"/>
    <property type="molecule type" value="Genomic_DNA"/>
</dbReference>
<protein>
    <recommendedName>
        <fullName evidence="8">Gas vesicle synthesis protein GvpO</fullName>
    </recommendedName>
</protein>
<accession>A0A6V8P7M4</accession>
<gene>
    <name evidence="1" type="ORF">HKBW3S06_00566</name>
    <name evidence="2" type="ORF">HKBW3S25_01418</name>
    <name evidence="3" type="ORF">HKBW3S33_00190</name>
    <name evidence="4" type="ORF">HKBW3S43_00192</name>
</gene>
<evidence type="ECO:0008006" key="8">
    <source>
        <dbReference type="Google" id="ProtNLM"/>
    </source>
</evidence>
<keyword evidence="7" id="KW-1185">Reference proteome</keyword>
<dbReference type="GO" id="GO:0031412">
    <property type="term" value="P:gas vesicle organization"/>
    <property type="evidence" value="ECO:0007669"/>
    <property type="project" value="InterPro"/>
</dbReference>
<dbReference type="AlphaFoldDB" id="A0A6V8P7M4"/>
<evidence type="ECO:0000313" key="5">
    <source>
        <dbReference type="Proteomes" id="UP000543224"/>
    </source>
</evidence>
<proteinExistence type="predicted"/>
<evidence type="ECO:0000313" key="1">
    <source>
        <dbReference type="EMBL" id="GFP21340.1"/>
    </source>
</evidence>
<evidence type="ECO:0000313" key="6">
    <source>
        <dbReference type="Proteomes" id="UP000580051"/>
    </source>
</evidence>
<name>A0A6V8P7M4_9ACTN</name>
<dbReference type="Proteomes" id="UP000580051">
    <property type="component" value="Unassembled WGS sequence"/>
</dbReference>
<dbReference type="EMBL" id="BLRX01000270">
    <property type="protein sequence ID" value="GFP25934.1"/>
    <property type="molecule type" value="Genomic_DNA"/>
</dbReference>
<dbReference type="EMBL" id="BLSB01000005">
    <property type="protein sequence ID" value="GFP34398.1"/>
    <property type="molecule type" value="Genomic_DNA"/>
</dbReference>
<reference evidence="5 6" key="1">
    <citation type="journal article" date="2020" name="Front. Microbiol.">
        <title>Single-cell genomics of novel Actinobacteria with the Wood-Ljungdahl pathway discovered in a serpentinizing system.</title>
        <authorList>
            <person name="Merino N."/>
            <person name="Kawai M."/>
            <person name="Boyd E.S."/>
            <person name="Colman D.R."/>
            <person name="McGlynn S.E."/>
            <person name="Nealson K.H."/>
            <person name="Kurokawa K."/>
            <person name="Hongoh Y."/>
        </authorList>
    </citation>
    <scope>NUCLEOTIDE SEQUENCE [LARGE SCALE GENOMIC DNA]</scope>
    <source>
        <strain evidence="1 6">S06</strain>
        <strain evidence="2 5">S25</strain>
        <strain evidence="3 7">S33</strain>
        <strain evidence="4">S43</strain>
    </source>
</reference>
<evidence type="ECO:0000313" key="7">
    <source>
        <dbReference type="Proteomes" id="UP000591948"/>
    </source>
</evidence>
<comment type="caution">
    <text evidence="3">The sequence shown here is derived from an EMBL/GenBank/DDBJ whole genome shotgun (WGS) entry which is preliminary data.</text>
</comment>
<dbReference type="Pfam" id="PF05800">
    <property type="entry name" value="GvpO"/>
    <property type="match status" value="1"/>
</dbReference>
<dbReference type="RefSeq" id="WP_176226474.1">
    <property type="nucleotide sequence ID" value="NZ_BLRV01000037.1"/>
</dbReference>
<dbReference type="Proteomes" id="UP000591948">
    <property type="component" value="Unassembled WGS sequence"/>
</dbReference>
<dbReference type="EMBL" id="BLRY01000005">
    <property type="protein sequence ID" value="GFP26776.1"/>
    <property type="molecule type" value="Genomic_DNA"/>
</dbReference>
<evidence type="ECO:0000313" key="3">
    <source>
        <dbReference type="EMBL" id="GFP26776.1"/>
    </source>
</evidence>
<evidence type="ECO:0000313" key="2">
    <source>
        <dbReference type="EMBL" id="GFP25934.1"/>
    </source>
</evidence>
<dbReference type="Proteomes" id="UP000576480">
    <property type="component" value="Unassembled WGS sequence"/>
</dbReference>